<dbReference type="PROSITE" id="PS00471">
    <property type="entry name" value="SMALL_CYTOKINES_CXC"/>
    <property type="match status" value="1"/>
</dbReference>
<organism evidence="14 15">
    <name type="scientific">Odocoileus virginianus</name>
    <name type="common">White-tailed deer</name>
    <dbReference type="NCBI Taxonomy" id="9874"/>
    <lineage>
        <taxon>Eukaryota</taxon>
        <taxon>Metazoa</taxon>
        <taxon>Chordata</taxon>
        <taxon>Craniata</taxon>
        <taxon>Vertebrata</taxon>
        <taxon>Euteleostomi</taxon>
        <taxon>Mammalia</taxon>
        <taxon>Eutheria</taxon>
        <taxon>Laurasiatheria</taxon>
        <taxon>Artiodactyla</taxon>
        <taxon>Ruminantia</taxon>
        <taxon>Pecora</taxon>
        <taxon>Cervidae</taxon>
        <taxon>Odocoileinae</taxon>
        <taxon>Odocoileus</taxon>
    </lineage>
</organism>
<evidence type="ECO:0000256" key="12">
    <source>
        <dbReference type="SAM" id="MobiDB-lite"/>
    </source>
</evidence>
<evidence type="ECO:0000313" key="14">
    <source>
        <dbReference type="Proteomes" id="UP001652640"/>
    </source>
</evidence>
<keyword evidence="4 10" id="KW-0202">Cytokine</keyword>
<keyword evidence="5 10" id="KW-0964">Secreted</keyword>
<keyword evidence="7" id="KW-0358">Heparin-binding</keyword>
<dbReference type="InterPro" id="IPR001089">
    <property type="entry name" value="Chemokine_CXC"/>
</dbReference>
<accession>A0A6J0WWM9</accession>
<dbReference type="Gene3D" id="2.40.50.40">
    <property type="match status" value="1"/>
</dbReference>
<dbReference type="Pfam" id="PF00048">
    <property type="entry name" value="IL8"/>
    <property type="match status" value="1"/>
</dbReference>
<evidence type="ECO:0000256" key="9">
    <source>
        <dbReference type="ARBA" id="ARBA00046854"/>
    </source>
</evidence>
<reference evidence="15" key="2">
    <citation type="submission" date="2025-08" db="UniProtKB">
        <authorList>
            <consortium name="RefSeq"/>
        </authorList>
    </citation>
    <scope>IDENTIFICATION</scope>
    <source>
        <tissue evidence="15">Tongue muscle</tissue>
    </source>
</reference>
<proteinExistence type="inferred from homology"/>
<keyword evidence="3 10" id="KW-0145">Chemotaxis</keyword>
<evidence type="ECO:0000256" key="2">
    <source>
        <dbReference type="ARBA" id="ARBA00010665"/>
    </source>
</evidence>
<evidence type="ECO:0000313" key="15">
    <source>
        <dbReference type="RefSeq" id="XP_020740514.2"/>
    </source>
</evidence>
<keyword evidence="8 11" id="KW-1015">Disulfide bond</keyword>
<evidence type="ECO:0000256" key="5">
    <source>
        <dbReference type="ARBA" id="ARBA00022525"/>
    </source>
</evidence>
<dbReference type="InterPro" id="IPR039809">
    <property type="entry name" value="Chemokine_b/g/d"/>
</dbReference>
<keyword evidence="6" id="KW-0597">Phosphoprotein</keyword>
<dbReference type="InterPro" id="IPR001811">
    <property type="entry name" value="Chemokine_IL8-like_dom"/>
</dbReference>
<reference evidence="14" key="1">
    <citation type="journal article" date="2022" name="J. Hered.">
        <title>A De Novo Chromosome-Level Genome Assembly of the White-Tailed Deer, Odocoileus Virginianus.</title>
        <authorList>
            <person name="London E.W."/>
            <person name="Roca A.L."/>
            <person name="Novakofski J.E."/>
            <person name="Mateus-Pinilla N.E."/>
        </authorList>
    </citation>
    <scope>NUCLEOTIDE SEQUENCE [LARGE SCALE GENOMIC DNA]</scope>
</reference>
<dbReference type="Proteomes" id="UP001652640">
    <property type="component" value="Chromosome 29"/>
</dbReference>
<dbReference type="InterPro" id="IPR018048">
    <property type="entry name" value="Chemokine_CXC_CS"/>
</dbReference>
<comment type="subunit">
    <text evidence="9 11">Homotetramer. Interacts with TNFAIP6 (via Link domain). Interacts with CCR1. Interacts with CXCR3. Interacts with THBD; this interaction enhances generation of activated protein C.</text>
</comment>
<comment type="similarity">
    <text evidence="2 10">Belongs to the intercrine alpha (chemokine CxC) family.</text>
</comment>
<dbReference type="GO" id="GO:0006955">
    <property type="term" value="P:immune response"/>
    <property type="evidence" value="ECO:0007669"/>
    <property type="project" value="InterPro"/>
</dbReference>
<feature type="compositionally biased region" description="Basic and acidic residues" evidence="12">
    <location>
        <begin position="1"/>
        <end position="12"/>
    </location>
</feature>
<dbReference type="InterPro" id="IPR036048">
    <property type="entry name" value="Interleukin_8-like_sf"/>
</dbReference>
<evidence type="ECO:0000256" key="1">
    <source>
        <dbReference type="ARBA" id="ARBA00004613"/>
    </source>
</evidence>
<dbReference type="KEGG" id="ovr:110131885"/>
<dbReference type="SUPFAM" id="SSF54117">
    <property type="entry name" value="Interleukin 8-like chemokines"/>
    <property type="match status" value="1"/>
</dbReference>
<sequence length="149" mass="15909">MGLERVGNHESAEPQSCCPRAGSRLRRPLLSAMNPAVGPRAFRPRSSPGLLLLGLLLLPAIVLAQESSFPATLVPPPVDSEGGEEDLQCVCLKTTSGIHPRHVSSLEVIGAGLHCPSPQLIATLKTGRKICLDQQNPLSKKIIKRLLKS</sequence>
<evidence type="ECO:0000256" key="8">
    <source>
        <dbReference type="ARBA" id="ARBA00023157"/>
    </source>
</evidence>
<dbReference type="SMART" id="SM00199">
    <property type="entry name" value="SCY"/>
    <property type="match status" value="1"/>
</dbReference>
<keyword evidence="14" id="KW-1185">Reference proteome</keyword>
<dbReference type="PRINTS" id="PR00436">
    <property type="entry name" value="INTERLEUKIN8"/>
</dbReference>
<evidence type="ECO:0000256" key="7">
    <source>
        <dbReference type="ARBA" id="ARBA00022674"/>
    </source>
</evidence>
<dbReference type="PANTHER" id="PTHR12015:SF211">
    <property type="entry name" value="PLATELET FACTOR 4"/>
    <property type="match status" value="1"/>
</dbReference>
<dbReference type="GO" id="GO:0008009">
    <property type="term" value="F:chemokine activity"/>
    <property type="evidence" value="ECO:0007669"/>
    <property type="project" value="InterPro"/>
</dbReference>
<dbReference type="GeneID" id="110131885"/>
<evidence type="ECO:0000256" key="3">
    <source>
        <dbReference type="ARBA" id="ARBA00022500"/>
    </source>
</evidence>
<feature type="region of interest" description="Disordered" evidence="12">
    <location>
        <begin position="1"/>
        <end position="21"/>
    </location>
</feature>
<evidence type="ECO:0000256" key="10">
    <source>
        <dbReference type="RuleBase" id="RU361149"/>
    </source>
</evidence>
<gene>
    <name evidence="15" type="primary">LOC110131885</name>
</gene>
<dbReference type="PRINTS" id="PR00437">
    <property type="entry name" value="SMALLCYTKCXC"/>
</dbReference>
<dbReference type="GO" id="GO:0042119">
    <property type="term" value="P:neutrophil activation"/>
    <property type="evidence" value="ECO:0007669"/>
    <property type="project" value="UniProtKB-ARBA"/>
</dbReference>
<dbReference type="OrthoDB" id="9937393at2759"/>
<evidence type="ECO:0000256" key="11">
    <source>
        <dbReference type="RuleBase" id="RU364007"/>
    </source>
</evidence>
<dbReference type="CDD" id="cd00273">
    <property type="entry name" value="Chemokine_CXC"/>
    <property type="match status" value="1"/>
</dbReference>
<dbReference type="GO" id="GO:0006952">
    <property type="term" value="P:defense response"/>
    <property type="evidence" value="ECO:0007669"/>
    <property type="project" value="InterPro"/>
</dbReference>
<evidence type="ECO:0000256" key="4">
    <source>
        <dbReference type="ARBA" id="ARBA00022514"/>
    </source>
</evidence>
<dbReference type="GO" id="GO:0005615">
    <property type="term" value="C:extracellular space"/>
    <property type="evidence" value="ECO:0007669"/>
    <property type="project" value="UniProtKB-UniRule"/>
</dbReference>
<dbReference type="GO" id="GO:0008201">
    <property type="term" value="F:heparin binding"/>
    <property type="evidence" value="ECO:0007669"/>
    <property type="project" value="UniProtKB-KW"/>
</dbReference>
<dbReference type="AlphaFoldDB" id="A0A6J0WWM9"/>
<evidence type="ECO:0000256" key="6">
    <source>
        <dbReference type="ARBA" id="ARBA00022553"/>
    </source>
</evidence>
<dbReference type="InterPro" id="IPR033899">
    <property type="entry name" value="CXC_Chemokine_domain"/>
</dbReference>
<dbReference type="InParanoid" id="A0A6J0WWM9"/>
<dbReference type="PANTHER" id="PTHR12015">
    <property type="entry name" value="SMALL INDUCIBLE CYTOKINE A"/>
    <property type="match status" value="1"/>
</dbReference>
<dbReference type="RefSeq" id="XP_020740514.2">
    <property type="nucleotide sequence ID" value="XM_020884855.2"/>
</dbReference>
<dbReference type="FunCoup" id="A0A6J0WWM9">
    <property type="interactions" value="103"/>
</dbReference>
<comment type="subcellular location">
    <subcellularLocation>
        <location evidence="1 10">Secreted</location>
    </subcellularLocation>
</comment>
<name>A0A6J0WWM9_ODOVR</name>
<evidence type="ECO:0000259" key="13">
    <source>
        <dbReference type="SMART" id="SM00199"/>
    </source>
</evidence>
<feature type="domain" description="Chemokine interleukin-8-like" evidence="13">
    <location>
        <begin position="86"/>
        <end position="146"/>
    </location>
</feature>
<protein>
    <recommendedName>
        <fullName evidence="10 11">Multifunctional fusion protein</fullName>
    </recommendedName>
    <domain>
        <recommendedName>
            <fullName evidence="11">Platelet factor 4</fullName>
            <shortName evidence="11">PF-4</shortName>
        </recommendedName>
        <alternativeName>
            <fullName evidence="11">C-X-C motif chemokine 4</fullName>
        </alternativeName>
    </domain>
    <domain>
        <recommendedName>
            <fullName evidence="10">C-X-C motif chemokine</fullName>
        </recommendedName>
    </domain>
</protein>
<dbReference type="GO" id="GO:0030593">
    <property type="term" value="P:neutrophil chemotaxis"/>
    <property type="evidence" value="ECO:0007669"/>
    <property type="project" value="UniProtKB-ARBA"/>
</dbReference>